<evidence type="ECO:0000313" key="2">
    <source>
        <dbReference type="EMBL" id="KIL63622.1"/>
    </source>
</evidence>
<gene>
    <name evidence="2" type="ORF">M378DRAFT_164305</name>
</gene>
<dbReference type="Proteomes" id="UP000054549">
    <property type="component" value="Unassembled WGS sequence"/>
</dbReference>
<accession>A0A0C2WPP3</accession>
<dbReference type="HOGENOM" id="CLU_2960254_0_0_1"/>
<evidence type="ECO:0000256" key="1">
    <source>
        <dbReference type="SAM" id="MobiDB-lite"/>
    </source>
</evidence>
<name>A0A0C2WPP3_AMAMK</name>
<dbReference type="EMBL" id="KN818257">
    <property type="protein sequence ID" value="KIL63622.1"/>
    <property type="molecule type" value="Genomic_DNA"/>
</dbReference>
<feature type="compositionally biased region" description="Polar residues" evidence="1">
    <location>
        <begin position="39"/>
        <end position="50"/>
    </location>
</feature>
<evidence type="ECO:0000313" key="3">
    <source>
        <dbReference type="Proteomes" id="UP000054549"/>
    </source>
</evidence>
<sequence>MRYAAMETWDMLVDHVAGLMCGVTPTYVHIRSRQLRRPQGQTSDRWTHGTTLGHIKGAN</sequence>
<proteinExistence type="predicted"/>
<protein>
    <submittedName>
        <fullName evidence="2">Uncharacterized protein</fullName>
    </submittedName>
</protein>
<keyword evidence="3" id="KW-1185">Reference proteome</keyword>
<organism evidence="2 3">
    <name type="scientific">Amanita muscaria (strain Koide BX008)</name>
    <dbReference type="NCBI Taxonomy" id="946122"/>
    <lineage>
        <taxon>Eukaryota</taxon>
        <taxon>Fungi</taxon>
        <taxon>Dikarya</taxon>
        <taxon>Basidiomycota</taxon>
        <taxon>Agaricomycotina</taxon>
        <taxon>Agaricomycetes</taxon>
        <taxon>Agaricomycetidae</taxon>
        <taxon>Agaricales</taxon>
        <taxon>Pluteineae</taxon>
        <taxon>Amanitaceae</taxon>
        <taxon>Amanita</taxon>
    </lineage>
</organism>
<dbReference type="InParanoid" id="A0A0C2WPP3"/>
<dbReference type="AlphaFoldDB" id="A0A0C2WPP3"/>
<feature type="region of interest" description="Disordered" evidence="1">
    <location>
        <begin position="34"/>
        <end position="59"/>
    </location>
</feature>
<reference evidence="2 3" key="1">
    <citation type="submission" date="2014-04" db="EMBL/GenBank/DDBJ databases">
        <title>Evolutionary Origins and Diversification of the Mycorrhizal Mutualists.</title>
        <authorList>
            <consortium name="DOE Joint Genome Institute"/>
            <consortium name="Mycorrhizal Genomics Consortium"/>
            <person name="Kohler A."/>
            <person name="Kuo A."/>
            <person name="Nagy L.G."/>
            <person name="Floudas D."/>
            <person name="Copeland A."/>
            <person name="Barry K.W."/>
            <person name="Cichocki N."/>
            <person name="Veneault-Fourrey C."/>
            <person name="LaButti K."/>
            <person name="Lindquist E.A."/>
            <person name="Lipzen A."/>
            <person name="Lundell T."/>
            <person name="Morin E."/>
            <person name="Murat C."/>
            <person name="Riley R."/>
            <person name="Ohm R."/>
            <person name="Sun H."/>
            <person name="Tunlid A."/>
            <person name="Henrissat B."/>
            <person name="Grigoriev I.V."/>
            <person name="Hibbett D.S."/>
            <person name="Martin F."/>
        </authorList>
    </citation>
    <scope>NUCLEOTIDE SEQUENCE [LARGE SCALE GENOMIC DNA]</scope>
    <source>
        <strain evidence="2 3">Koide BX008</strain>
    </source>
</reference>